<dbReference type="AlphaFoldDB" id="A0A6M5YTJ7"/>
<dbReference type="Proteomes" id="UP000503447">
    <property type="component" value="Chromosome"/>
</dbReference>
<feature type="compositionally biased region" description="Basic and acidic residues" evidence="1">
    <location>
        <begin position="64"/>
        <end position="83"/>
    </location>
</feature>
<sequence>MPTYDYKCNACGHTFDELQSFSEPPLTKCPKCKKNKLERLFGGGGAIIFKGGGFYETDYRRAGETAGKGEGEAAKSESTETKAETPAASTDSAPAKTESKSEPKGGGAKKKGK</sequence>
<protein>
    <recommendedName>
        <fullName evidence="2">Putative regulatory protein FmdB zinc ribbon domain-containing protein</fullName>
    </recommendedName>
</protein>
<reference evidence="4" key="1">
    <citation type="submission" date="2020-05" db="EMBL/GenBank/DDBJ databases">
        <title>Frigoriglobus tundricola gen. nov., sp. nov., a psychrotolerant cellulolytic planctomycete of the family Gemmataceae with two divergent copies of 16S rRNA gene.</title>
        <authorList>
            <person name="Kulichevskaya I.S."/>
            <person name="Ivanova A.A."/>
            <person name="Naumoff D.G."/>
            <person name="Beletsky A.V."/>
            <person name="Rijpstra W.I.C."/>
            <person name="Sinninghe Damste J.S."/>
            <person name="Mardanov A.V."/>
            <person name="Ravin N.V."/>
            <person name="Dedysh S.N."/>
        </authorList>
    </citation>
    <scope>NUCLEOTIDE SEQUENCE [LARGE SCALE GENOMIC DNA]</scope>
    <source>
        <strain evidence="4">PL17</strain>
    </source>
</reference>
<dbReference type="RefSeq" id="WP_171472270.1">
    <property type="nucleotide sequence ID" value="NZ_CP053452.2"/>
</dbReference>
<dbReference type="Pfam" id="PF09723">
    <property type="entry name" value="Zn_ribbon_8"/>
    <property type="match status" value="1"/>
</dbReference>
<proteinExistence type="predicted"/>
<accession>A0A6M5YTJ7</accession>
<evidence type="ECO:0000313" key="3">
    <source>
        <dbReference type="EMBL" id="QJW96746.1"/>
    </source>
</evidence>
<dbReference type="InterPro" id="IPR013429">
    <property type="entry name" value="Regulatory_FmdB_Zinc_ribbon"/>
</dbReference>
<dbReference type="EMBL" id="CP053452">
    <property type="protein sequence ID" value="QJW96746.1"/>
    <property type="molecule type" value="Genomic_DNA"/>
</dbReference>
<evidence type="ECO:0000256" key="1">
    <source>
        <dbReference type="SAM" id="MobiDB-lite"/>
    </source>
</evidence>
<dbReference type="PANTHER" id="PTHR34404">
    <property type="entry name" value="REGULATORY PROTEIN, FMDB FAMILY"/>
    <property type="match status" value="1"/>
</dbReference>
<name>A0A6M5YTJ7_9BACT</name>
<dbReference type="NCBIfam" id="TIGR02605">
    <property type="entry name" value="CxxC_CxxC_SSSS"/>
    <property type="match status" value="1"/>
</dbReference>
<gene>
    <name evidence="3" type="ORF">FTUN_4305</name>
</gene>
<dbReference type="PANTHER" id="PTHR34404:SF2">
    <property type="entry name" value="CONSERVED SERINE RICH PROTEIN"/>
    <property type="match status" value="1"/>
</dbReference>
<dbReference type="SMART" id="SM00834">
    <property type="entry name" value="CxxC_CXXC_SSSS"/>
    <property type="match status" value="1"/>
</dbReference>
<evidence type="ECO:0000259" key="2">
    <source>
        <dbReference type="SMART" id="SM00834"/>
    </source>
</evidence>
<organism evidence="3 4">
    <name type="scientific">Frigoriglobus tundricola</name>
    <dbReference type="NCBI Taxonomy" id="2774151"/>
    <lineage>
        <taxon>Bacteria</taxon>
        <taxon>Pseudomonadati</taxon>
        <taxon>Planctomycetota</taxon>
        <taxon>Planctomycetia</taxon>
        <taxon>Gemmatales</taxon>
        <taxon>Gemmataceae</taxon>
        <taxon>Frigoriglobus</taxon>
    </lineage>
</organism>
<keyword evidence="4" id="KW-1185">Reference proteome</keyword>
<feature type="region of interest" description="Disordered" evidence="1">
    <location>
        <begin position="64"/>
        <end position="113"/>
    </location>
</feature>
<dbReference type="KEGG" id="ftj:FTUN_4305"/>
<evidence type="ECO:0000313" key="4">
    <source>
        <dbReference type="Proteomes" id="UP000503447"/>
    </source>
</evidence>
<feature type="domain" description="Putative regulatory protein FmdB zinc ribbon" evidence="2">
    <location>
        <begin position="1"/>
        <end position="42"/>
    </location>
</feature>